<dbReference type="STRING" id="98765.A0A2R6NF39"/>
<comment type="caution">
    <text evidence="2">The sequence shown here is derived from an EMBL/GenBank/DDBJ whole genome shotgun (WGS) entry which is preliminary data.</text>
</comment>
<name>A0A2R6NF39_9APHY</name>
<sequence length="299" mass="33203">MPAFPSLPLFRAVDVMEEDRTAKLDWSSIDLITDRNNLRKLLGWAYPIPGVKNKPTFRIDMELVGEKTLILHRWEERSSVNSEGTGFGDSFERESTGPGPGCEQSTLAGHGRIITYDFSGLKLLVRFEVDACFESDAAVPFTDDQTSSEPMDALTETLGSLDISSDTALRVVRGGVIVPQSDLIKIKTRSSPVGTQALDIQIQLLLGQIPRAYIGMHSQGVFGSVHEELSWPESETARHKVQVGLKKLRRVLQEIIDFALASGKNAKLSLVYKDKVLQVYQRTSDASLLPEDVLIRFQE</sequence>
<dbReference type="OrthoDB" id="420564at2759"/>
<dbReference type="PANTHER" id="PTHR35179">
    <property type="entry name" value="PROTEIN CBG02620"/>
    <property type="match status" value="1"/>
</dbReference>
<keyword evidence="3" id="KW-1185">Reference proteome</keyword>
<evidence type="ECO:0000256" key="1">
    <source>
        <dbReference type="SAM" id="MobiDB-lite"/>
    </source>
</evidence>
<reference evidence="2 3" key="1">
    <citation type="submission" date="2018-02" db="EMBL/GenBank/DDBJ databases">
        <title>Genome sequence of the basidiomycete white-rot fungus Phlebia centrifuga.</title>
        <authorList>
            <person name="Granchi Z."/>
            <person name="Peng M."/>
            <person name="de Vries R.P."/>
            <person name="Hilden K."/>
            <person name="Makela M.R."/>
            <person name="Grigoriev I."/>
            <person name="Riley R."/>
        </authorList>
    </citation>
    <scope>NUCLEOTIDE SEQUENCE [LARGE SCALE GENOMIC DNA]</scope>
    <source>
        <strain evidence="2 3">FBCC195</strain>
    </source>
</reference>
<gene>
    <name evidence="2" type="ORF">PHLCEN_2v13203</name>
</gene>
<dbReference type="PANTHER" id="PTHR35179:SF2">
    <property type="entry name" value="START DOMAIN-CONTAINING PROTEIN"/>
    <property type="match status" value="1"/>
</dbReference>
<organism evidence="2 3">
    <name type="scientific">Hermanssonia centrifuga</name>
    <dbReference type="NCBI Taxonomy" id="98765"/>
    <lineage>
        <taxon>Eukaryota</taxon>
        <taxon>Fungi</taxon>
        <taxon>Dikarya</taxon>
        <taxon>Basidiomycota</taxon>
        <taxon>Agaricomycotina</taxon>
        <taxon>Agaricomycetes</taxon>
        <taxon>Polyporales</taxon>
        <taxon>Meruliaceae</taxon>
        <taxon>Hermanssonia</taxon>
    </lineage>
</organism>
<dbReference type="Proteomes" id="UP000186601">
    <property type="component" value="Unassembled WGS sequence"/>
</dbReference>
<proteinExistence type="predicted"/>
<protein>
    <submittedName>
        <fullName evidence="2">Uncharacterized protein</fullName>
    </submittedName>
</protein>
<dbReference type="AlphaFoldDB" id="A0A2R6NF39"/>
<evidence type="ECO:0000313" key="2">
    <source>
        <dbReference type="EMBL" id="PSR70931.1"/>
    </source>
</evidence>
<dbReference type="EMBL" id="MLYV02001302">
    <property type="protein sequence ID" value="PSR70931.1"/>
    <property type="molecule type" value="Genomic_DNA"/>
</dbReference>
<feature type="region of interest" description="Disordered" evidence="1">
    <location>
        <begin position="80"/>
        <end position="104"/>
    </location>
</feature>
<accession>A0A2R6NF39</accession>
<evidence type="ECO:0000313" key="3">
    <source>
        <dbReference type="Proteomes" id="UP000186601"/>
    </source>
</evidence>